<keyword evidence="3 7" id="KW-0347">Helicase</keyword>
<dbReference type="EMBL" id="JADKFW010000004">
    <property type="protein sequence ID" value="MBK9716337.1"/>
    <property type="molecule type" value="Genomic_DNA"/>
</dbReference>
<reference evidence="12 13" key="1">
    <citation type="submission" date="2020-10" db="EMBL/GenBank/DDBJ databases">
        <title>Connecting structure to function with the recovery of over 1000 high-quality activated sludge metagenome-assembled genomes encoding full-length rRNA genes using long-read sequencing.</title>
        <authorList>
            <person name="Singleton C.M."/>
            <person name="Petriglieri F."/>
            <person name="Kristensen J.M."/>
            <person name="Kirkegaard R.H."/>
            <person name="Michaelsen T.Y."/>
            <person name="Andersen M.H."/>
            <person name="Karst S.M."/>
            <person name="Dueholm M.S."/>
            <person name="Nielsen P.H."/>
            <person name="Albertsen M."/>
        </authorList>
    </citation>
    <scope>NUCLEOTIDE SEQUENCE [LARGE SCALE GENOMIC DNA]</scope>
    <source>
        <strain evidence="12">Ribe_18-Q3-R11-54_BAT3C.373</strain>
    </source>
</reference>
<evidence type="ECO:0000313" key="13">
    <source>
        <dbReference type="Proteomes" id="UP000808349"/>
    </source>
</evidence>
<protein>
    <submittedName>
        <fullName evidence="12">DEAD/DEAH box helicase</fullName>
    </submittedName>
</protein>
<dbReference type="PROSITE" id="PS51195">
    <property type="entry name" value="Q_MOTIF"/>
    <property type="match status" value="1"/>
</dbReference>
<evidence type="ECO:0000256" key="1">
    <source>
        <dbReference type="ARBA" id="ARBA00022741"/>
    </source>
</evidence>
<dbReference type="InterPro" id="IPR014001">
    <property type="entry name" value="Helicase_ATP-bd"/>
</dbReference>
<gene>
    <name evidence="12" type="ORF">IPO85_02205</name>
</gene>
<dbReference type="InterPro" id="IPR012677">
    <property type="entry name" value="Nucleotide-bd_a/b_plait_sf"/>
</dbReference>
<dbReference type="Proteomes" id="UP000808349">
    <property type="component" value="Unassembled WGS sequence"/>
</dbReference>
<dbReference type="Gene3D" id="3.40.50.300">
    <property type="entry name" value="P-loop containing nucleotide triphosphate hydrolases"/>
    <property type="match status" value="2"/>
</dbReference>
<comment type="similarity">
    <text evidence="5 7">Belongs to the DEAD box helicase family.</text>
</comment>
<comment type="caution">
    <text evidence="12">The sequence shown here is derived from an EMBL/GenBank/DDBJ whole genome shotgun (WGS) entry which is preliminary data.</text>
</comment>
<feature type="compositionally biased region" description="Low complexity" evidence="8">
    <location>
        <begin position="482"/>
        <end position="492"/>
    </location>
</feature>
<evidence type="ECO:0000256" key="8">
    <source>
        <dbReference type="SAM" id="MobiDB-lite"/>
    </source>
</evidence>
<dbReference type="PROSITE" id="PS00039">
    <property type="entry name" value="DEAD_ATP_HELICASE"/>
    <property type="match status" value="1"/>
</dbReference>
<dbReference type="Pfam" id="PF00270">
    <property type="entry name" value="DEAD"/>
    <property type="match status" value="1"/>
</dbReference>
<evidence type="ECO:0000256" key="4">
    <source>
        <dbReference type="ARBA" id="ARBA00022840"/>
    </source>
</evidence>
<dbReference type="GO" id="GO:0005829">
    <property type="term" value="C:cytosol"/>
    <property type="evidence" value="ECO:0007669"/>
    <property type="project" value="TreeGrafter"/>
</dbReference>
<organism evidence="12 13">
    <name type="scientific">Candidatus Defluviibacterium haderslevense</name>
    <dbReference type="NCBI Taxonomy" id="2981993"/>
    <lineage>
        <taxon>Bacteria</taxon>
        <taxon>Pseudomonadati</taxon>
        <taxon>Bacteroidota</taxon>
        <taxon>Saprospiria</taxon>
        <taxon>Saprospirales</taxon>
        <taxon>Saprospiraceae</taxon>
        <taxon>Candidatus Defluviibacterium</taxon>
    </lineage>
</organism>
<dbReference type="AlphaFoldDB" id="A0A9D7XFX5"/>
<dbReference type="PROSITE" id="PS51194">
    <property type="entry name" value="HELICASE_CTER"/>
    <property type="match status" value="1"/>
</dbReference>
<dbReference type="GO" id="GO:0003724">
    <property type="term" value="F:RNA helicase activity"/>
    <property type="evidence" value="ECO:0007669"/>
    <property type="project" value="InterPro"/>
</dbReference>
<dbReference type="InterPro" id="IPR014014">
    <property type="entry name" value="RNA_helicase_DEAD_Q_motif"/>
</dbReference>
<dbReference type="GO" id="GO:0005524">
    <property type="term" value="F:ATP binding"/>
    <property type="evidence" value="ECO:0007669"/>
    <property type="project" value="UniProtKB-KW"/>
</dbReference>
<dbReference type="SUPFAM" id="SSF52540">
    <property type="entry name" value="P-loop containing nucleoside triphosphate hydrolases"/>
    <property type="match status" value="1"/>
</dbReference>
<evidence type="ECO:0000256" key="2">
    <source>
        <dbReference type="ARBA" id="ARBA00022801"/>
    </source>
</evidence>
<dbReference type="InterPro" id="IPR005580">
    <property type="entry name" value="DbpA/CsdA_RNA-bd_dom"/>
</dbReference>
<dbReference type="PROSITE" id="PS51192">
    <property type="entry name" value="HELICASE_ATP_BIND_1"/>
    <property type="match status" value="1"/>
</dbReference>
<accession>A0A9D7XFX5</accession>
<dbReference type="SMART" id="SM00487">
    <property type="entry name" value="DEXDc"/>
    <property type="match status" value="1"/>
</dbReference>
<keyword evidence="4 7" id="KW-0067">ATP-binding</keyword>
<dbReference type="GO" id="GO:0016787">
    <property type="term" value="F:hydrolase activity"/>
    <property type="evidence" value="ECO:0007669"/>
    <property type="project" value="UniProtKB-KW"/>
</dbReference>
<dbReference type="CDD" id="cd00268">
    <property type="entry name" value="DEADc"/>
    <property type="match status" value="1"/>
</dbReference>
<evidence type="ECO:0000256" key="6">
    <source>
        <dbReference type="PROSITE-ProRule" id="PRU00552"/>
    </source>
</evidence>
<dbReference type="InterPro" id="IPR044742">
    <property type="entry name" value="DEAD/DEAH_RhlB"/>
</dbReference>
<feature type="domain" description="Helicase ATP-binding" evidence="9">
    <location>
        <begin position="34"/>
        <end position="205"/>
    </location>
</feature>
<dbReference type="Gene3D" id="3.30.70.330">
    <property type="match status" value="1"/>
</dbReference>
<feature type="region of interest" description="Disordered" evidence="8">
    <location>
        <begin position="434"/>
        <end position="493"/>
    </location>
</feature>
<feature type="compositionally biased region" description="Basic and acidic residues" evidence="8">
    <location>
        <begin position="441"/>
        <end position="480"/>
    </location>
</feature>
<dbReference type="CDD" id="cd18787">
    <property type="entry name" value="SF2_C_DEAD"/>
    <property type="match status" value="1"/>
</dbReference>
<feature type="short sequence motif" description="Q motif" evidence="6">
    <location>
        <begin position="2"/>
        <end position="30"/>
    </location>
</feature>
<feature type="domain" description="Helicase C-terminal" evidence="10">
    <location>
        <begin position="232"/>
        <end position="377"/>
    </location>
</feature>
<evidence type="ECO:0000313" key="12">
    <source>
        <dbReference type="EMBL" id="MBK9716337.1"/>
    </source>
</evidence>
<name>A0A9D7XFX5_9BACT</name>
<proteinExistence type="inferred from homology"/>
<evidence type="ECO:0000259" key="11">
    <source>
        <dbReference type="PROSITE" id="PS51195"/>
    </source>
</evidence>
<dbReference type="InterPro" id="IPR027417">
    <property type="entry name" value="P-loop_NTPase"/>
</dbReference>
<dbReference type="InterPro" id="IPR011545">
    <property type="entry name" value="DEAD/DEAH_box_helicase_dom"/>
</dbReference>
<dbReference type="InterPro" id="IPR050079">
    <property type="entry name" value="DEAD_box_RNA_helicase"/>
</dbReference>
<dbReference type="InterPro" id="IPR001650">
    <property type="entry name" value="Helicase_C-like"/>
</dbReference>
<evidence type="ECO:0000256" key="3">
    <source>
        <dbReference type="ARBA" id="ARBA00022806"/>
    </source>
</evidence>
<dbReference type="CDD" id="cd12252">
    <property type="entry name" value="RRM_DbpA"/>
    <property type="match status" value="1"/>
</dbReference>
<dbReference type="InterPro" id="IPR000629">
    <property type="entry name" value="RNA-helicase_DEAD-box_CS"/>
</dbReference>
<dbReference type="SMART" id="SM00490">
    <property type="entry name" value="HELICc"/>
    <property type="match status" value="1"/>
</dbReference>
<evidence type="ECO:0000256" key="7">
    <source>
        <dbReference type="RuleBase" id="RU000492"/>
    </source>
</evidence>
<evidence type="ECO:0000256" key="5">
    <source>
        <dbReference type="ARBA" id="ARBA00038437"/>
    </source>
</evidence>
<dbReference type="GO" id="GO:0003676">
    <property type="term" value="F:nucleic acid binding"/>
    <property type="evidence" value="ECO:0007669"/>
    <property type="project" value="InterPro"/>
</dbReference>
<evidence type="ECO:0000259" key="9">
    <source>
        <dbReference type="PROSITE" id="PS51192"/>
    </source>
</evidence>
<evidence type="ECO:0000259" key="10">
    <source>
        <dbReference type="PROSITE" id="PS51194"/>
    </source>
</evidence>
<keyword evidence="2 7" id="KW-0378">Hydrolase</keyword>
<sequence length="588" mass="66523">MKPFESLGLNLSLCSALEEMGFEQPTDIQEKAIPFFLGQTGDLIALAQTGTGKTAAFGLPILQNINVDDHFTQALIISPTRELCLQIANDLKKFSKNLRNVSVVAVYGGSSITMQIKDIKRSAQIIVATPGRLIDLMDRKVIKLQNVRTVVLDEADEMLNMGFREDMETILADTPKEKITGLFSATMSGDIRKIASTYLNNPTEITVGRKNAAQSNISHQYSVVQARDKYTALKRIMDFHDDFYGIIFCTTKIETQELSDHLVRDGYSADCLHGDLAQAQRDKVMHRFRHKNIKALLATDVAARGIDVKNITHIIHYHLPDDIENYTHRSGRTARAGQKGISIALLHIREAYKLHQIEKLAGLKFEKYLIPKGEDVIKARIQNFVAEFLVEQESTFDKSKIQNEWIQPLMNLEKEDLIQRILATELKRFGSQYTQSPDINIEERPTRDSNSRDSSRDSSRSFSGRRDDRNERSGGGDRRRTSSFSNRDSNSSGTDVRLFINVGKKDNLKYDQIRELIFKNTKISGRAVKDIDMKGVYSFFMTDASSADAMVNMKNVSYNSRPLRIQLASEYEESKTSPVQRNKFKGRG</sequence>
<dbReference type="PANTHER" id="PTHR47959">
    <property type="entry name" value="ATP-DEPENDENT RNA HELICASE RHLE-RELATED"/>
    <property type="match status" value="1"/>
</dbReference>
<feature type="domain" description="DEAD-box RNA helicase Q" evidence="11">
    <location>
        <begin position="2"/>
        <end position="30"/>
    </location>
</feature>
<dbReference type="Pfam" id="PF00271">
    <property type="entry name" value="Helicase_C"/>
    <property type="match status" value="1"/>
</dbReference>
<dbReference type="Pfam" id="PF03880">
    <property type="entry name" value="DbpA"/>
    <property type="match status" value="1"/>
</dbReference>
<dbReference type="PANTHER" id="PTHR47959:SF13">
    <property type="entry name" value="ATP-DEPENDENT RNA HELICASE RHLE"/>
    <property type="match status" value="1"/>
</dbReference>
<keyword evidence="1 7" id="KW-0547">Nucleotide-binding</keyword>